<dbReference type="AlphaFoldDB" id="A0A819VFU6"/>
<proteinExistence type="predicted"/>
<dbReference type="EMBL" id="CAJOAZ010005675">
    <property type="protein sequence ID" value="CAF4108940.1"/>
    <property type="molecule type" value="Genomic_DNA"/>
</dbReference>
<evidence type="ECO:0000313" key="1">
    <source>
        <dbReference type="EMBL" id="CAF4108940.1"/>
    </source>
</evidence>
<feature type="non-terminal residue" evidence="1">
    <location>
        <position position="1"/>
    </location>
</feature>
<comment type="caution">
    <text evidence="1">The sequence shown here is derived from an EMBL/GenBank/DDBJ whole genome shotgun (WGS) entry which is preliminary data.</text>
</comment>
<protein>
    <submittedName>
        <fullName evidence="1">Uncharacterized protein</fullName>
    </submittedName>
</protein>
<gene>
    <name evidence="1" type="ORF">OXD698_LOCUS35833</name>
</gene>
<accession>A0A819VFU6</accession>
<name>A0A819VFU6_9BILA</name>
<evidence type="ECO:0000313" key="2">
    <source>
        <dbReference type="Proteomes" id="UP000663844"/>
    </source>
</evidence>
<sequence length="37" mass="4352">YHKQILTFEIVKIATKFMIDSIYISVKHDDLTLEGIK</sequence>
<organism evidence="1 2">
    <name type="scientific">Adineta steineri</name>
    <dbReference type="NCBI Taxonomy" id="433720"/>
    <lineage>
        <taxon>Eukaryota</taxon>
        <taxon>Metazoa</taxon>
        <taxon>Spiralia</taxon>
        <taxon>Gnathifera</taxon>
        <taxon>Rotifera</taxon>
        <taxon>Eurotatoria</taxon>
        <taxon>Bdelloidea</taxon>
        <taxon>Adinetida</taxon>
        <taxon>Adinetidae</taxon>
        <taxon>Adineta</taxon>
    </lineage>
</organism>
<reference evidence="1" key="1">
    <citation type="submission" date="2021-02" db="EMBL/GenBank/DDBJ databases">
        <authorList>
            <person name="Nowell W R."/>
        </authorList>
    </citation>
    <scope>NUCLEOTIDE SEQUENCE</scope>
</reference>
<dbReference type="Proteomes" id="UP000663844">
    <property type="component" value="Unassembled WGS sequence"/>
</dbReference>